<dbReference type="PANTHER" id="PTHR43056">
    <property type="entry name" value="PEPTIDASE S9 PROLYL OLIGOPEPTIDASE"/>
    <property type="match status" value="1"/>
</dbReference>
<dbReference type="InterPro" id="IPR050585">
    <property type="entry name" value="Xaa-Pro_dipeptidyl-ppase/CocE"/>
</dbReference>
<gene>
    <name evidence="3" type="ORF">ENP47_02945</name>
</gene>
<protein>
    <submittedName>
        <fullName evidence="3">CocE/NonD family hydrolase</fullName>
    </submittedName>
</protein>
<organism evidence="3">
    <name type="scientific">Thermomicrobium roseum</name>
    <dbReference type="NCBI Taxonomy" id="500"/>
    <lineage>
        <taxon>Bacteria</taxon>
        <taxon>Pseudomonadati</taxon>
        <taxon>Thermomicrobiota</taxon>
        <taxon>Thermomicrobia</taxon>
        <taxon>Thermomicrobiales</taxon>
        <taxon>Thermomicrobiaceae</taxon>
        <taxon>Thermomicrobium</taxon>
    </lineage>
</organism>
<dbReference type="Gene3D" id="1.10.3020.20">
    <property type="match status" value="1"/>
</dbReference>
<dbReference type="NCBIfam" id="TIGR00976">
    <property type="entry name" value="CocE_NonD"/>
    <property type="match status" value="2"/>
</dbReference>
<dbReference type="PANTHER" id="PTHR43056:SF10">
    <property type="entry name" value="COCE_NOND FAMILY, PUTATIVE (AFU_ORTHOLOGUE AFUA_7G00600)-RELATED"/>
    <property type="match status" value="1"/>
</dbReference>
<dbReference type="Gene3D" id="2.60.120.260">
    <property type="entry name" value="Galactose-binding domain-like"/>
    <property type="match status" value="1"/>
</dbReference>
<dbReference type="InterPro" id="IPR029058">
    <property type="entry name" value="AB_hydrolase_fold"/>
</dbReference>
<dbReference type="AlphaFoldDB" id="A0A7C1XPQ9"/>
<name>A0A7C1XPQ9_THERO</name>
<dbReference type="SMART" id="SM00939">
    <property type="entry name" value="PepX_C"/>
    <property type="match status" value="1"/>
</dbReference>
<feature type="domain" description="Xaa-Pro dipeptidyl-peptidase C-terminal" evidence="2">
    <location>
        <begin position="318"/>
        <end position="565"/>
    </location>
</feature>
<dbReference type="SUPFAM" id="SSF53474">
    <property type="entry name" value="alpha/beta-Hydrolases"/>
    <property type="match status" value="1"/>
</dbReference>
<comment type="caution">
    <text evidence="3">The sequence shown here is derived from an EMBL/GenBank/DDBJ whole genome shotgun (WGS) entry which is preliminary data.</text>
</comment>
<keyword evidence="1 3" id="KW-0378">Hydrolase</keyword>
<reference evidence="3" key="1">
    <citation type="journal article" date="2020" name="mSystems">
        <title>Genome- and Community-Level Interaction Insights into Carbon Utilization and Element Cycling Functions of Hydrothermarchaeota in Hydrothermal Sediment.</title>
        <authorList>
            <person name="Zhou Z."/>
            <person name="Liu Y."/>
            <person name="Xu W."/>
            <person name="Pan J."/>
            <person name="Luo Z.H."/>
            <person name="Li M."/>
        </authorList>
    </citation>
    <scope>NUCLEOTIDE SEQUENCE [LARGE SCALE GENOMIC DNA]</scope>
    <source>
        <strain evidence="3">SpSt-222</strain>
    </source>
</reference>
<sequence length="572" mass="65568">MPARMRSQRKGTAMGPYRFMEPFYRPETLGIRGPAPSRTVEGDILIERDVAIPLRDGTRIYADVFRPASGDPVPALLAWGPYGKHEGTLQYLVRAFPAAGVREEDVGPYAMFEGPDPHFWVPQGYAVVNVNPRGVWYSEGVATFISEQEAQDCYDTIEWIARQPWCTGRVGMTGVSYLANIQWRVAALEPPHLAAINPWEGWSDTYREFAFHGGIPETWFWPYWTLQRLPVGLHLVEDLFTETQEHPLFDAFWASKAAALERIRIPAYVVASWTDHGLHTRGTLEGFKRIRSQQKWLEVHGEKKWAYYYRLESRLRQLAFFEKFLKGRATEVDEWPAVRAFIRAKGTTGEWRAFEAWPIPETSAYRLFLDVERGLLTERQPSEVLTRWYLATSGGVDRRRQPLGRLVCDYRFNEPVELVGPMRLHLWVAALDSDDADLFVGIQKLDRDGQLVTFPHYAQYDDGPVALGWLRASHRALDPVRSTELQPFHRHEQEEKLRPGEPVAVDIEIWPSGTRFEAGETLRLIVQGRDIQEYPPGRVYARHEATVNRGRHLVLSGGPYDSYLVVPVVVRG</sequence>
<dbReference type="Gene3D" id="3.40.50.1820">
    <property type="entry name" value="alpha/beta hydrolase"/>
    <property type="match status" value="1"/>
</dbReference>
<dbReference type="InterPro" id="IPR008979">
    <property type="entry name" value="Galactose-bd-like_sf"/>
</dbReference>
<dbReference type="SUPFAM" id="SSF49785">
    <property type="entry name" value="Galactose-binding domain-like"/>
    <property type="match status" value="1"/>
</dbReference>
<dbReference type="Pfam" id="PF02129">
    <property type="entry name" value="Peptidase_S15"/>
    <property type="match status" value="1"/>
</dbReference>
<evidence type="ECO:0000259" key="2">
    <source>
        <dbReference type="SMART" id="SM00939"/>
    </source>
</evidence>
<dbReference type="InterPro" id="IPR000383">
    <property type="entry name" value="Xaa-Pro-like_dom"/>
</dbReference>
<dbReference type="EMBL" id="DSJL01000007">
    <property type="protein sequence ID" value="HEF64552.1"/>
    <property type="molecule type" value="Genomic_DNA"/>
</dbReference>
<proteinExistence type="predicted"/>
<evidence type="ECO:0000313" key="3">
    <source>
        <dbReference type="EMBL" id="HEF64552.1"/>
    </source>
</evidence>
<dbReference type="InterPro" id="IPR005674">
    <property type="entry name" value="CocE/Ser_esterase"/>
</dbReference>
<dbReference type="Pfam" id="PF08530">
    <property type="entry name" value="PepX_C"/>
    <property type="match status" value="1"/>
</dbReference>
<accession>A0A7C1XPQ9</accession>
<dbReference type="InterPro" id="IPR013736">
    <property type="entry name" value="Xaa-Pro_dipept_C"/>
</dbReference>
<evidence type="ECO:0000256" key="1">
    <source>
        <dbReference type="ARBA" id="ARBA00022801"/>
    </source>
</evidence>
<dbReference type="GO" id="GO:0008239">
    <property type="term" value="F:dipeptidyl-peptidase activity"/>
    <property type="evidence" value="ECO:0007669"/>
    <property type="project" value="InterPro"/>
</dbReference>